<dbReference type="Gene3D" id="1.25.40.10">
    <property type="entry name" value="Tetratricopeptide repeat domain"/>
    <property type="match status" value="1"/>
</dbReference>
<name>A0A839F804_9GAMM</name>
<dbReference type="Gene3D" id="1.10.510.10">
    <property type="entry name" value="Transferase(Phosphotransferase) domain 1"/>
    <property type="match status" value="1"/>
</dbReference>
<feature type="domain" description="Protein kinase" evidence="11">
    <location>
        <begin position="7"/>
        <end position="262"/>
    </location>
</feature>
<dbReference type="InterPro" id="IPR050660">
    <property type="entry name" value="NEK_Ser/Thr_kinase"/>
</dbReference>
<evidence type="ECO:0000256" key="2">
    <source>
        <dbReference type="ARBA" id="ARBA00012513"/>
    </source>
</evidence>
<feature type="compositionally biased region" description="Low complexity" evidence="9">
    <location>
        <begin position="294"/>
        <end position="303"/>
    </location>
</feature>
<dbReference type="EMBL" id="JACGXL010000008">
    <property type="protein sequence ID" value="MBA8889869.1"/>
    <property type="molecule type" value="Genomic_DNA"/>
</dbReference>
<dbReference type="InterPro" id="IPR000719">
    <property type="entry name" value="Prot_kinase_dom"/>
</dbReference>
<dbReference type="InterPro" id="IPR017441">
    <property type="entry name" value="Protein_kinase_ATP_BS"/>
</dbReference>
<dbReference type="InterPro" id="IPR011009">
    <property type="entry name" value="Kinase-like_dom_sf"/>
</dbReference>
<evidence type="ECO:0000256" key="6">
    <source>
        <dbReference type="ARBA" id="ARBA00022777"/>
    </source>
</evidence>
<evidence type="ECO:0000259" key="11">
    <source>
        <dbReference type="PROSITE" id="PS50011"/>
    </source>
</evidence>
<dbReference type="PANTHER" id="PTHR43671:SF13">
    <property type="entry name" value="SERINE_THREONINE-PROTEIN KINASE NEK2"/>
    <property type="match status" value="1"/>
</dbReference>
<dbReference type="PROSITE" id="PS50011">
    <property type="entry name" value="PROTEIN_KINASE_DOM"/>
    <property type="match status" value="1"/>
</dbReference>
<dbReference type="Proteomes" id="UP000550401">
    <property type="component" value="Unassembled WGS sequence"/>
</dbReference>
<keyword evidence="6" id="KW-0418">Kinase</keyword>
<evidence type="ECO:0000256" key="9">
    <source>
        <dbReference type="SAM" id="MobiDB-lite"/>
    </source>
</evidence>
<dbReference type="GO" id="GO:0005524">
    <property type="term" value="F:ATP binding"/>
    <property type="evidence" value="ECO:0007669"/>
    <property type="project" value="UniProtKB-UniRule"/>
</dbReference>
<dbReference type="InterPro" id="IPR011990">
    <property type="entry name" value="TPR-like_helical_dom_sf"/>
</dbReference>
<dbReference type="FunFam" id="1.10.510.10:FF:000021">
    <property type="entry name" value="Serine/threonine protein kinase"/>
    <property type="match status" value="1"/>
</dbReference>
<dbReference type="RefSeq" id="WP_182532896.1">
    <property type="nucleotide sequence ID" value="NZ_JACGXL010000008.1"/>
</dbReference>
<feature type="transmembrane region" description="Helical" evidence="10">
    <location>
        <begin position="372"/>
        <end position="392"/>
    </location>
</feature>
<keyword evidence="10" id="KW-1133">Transmembrane helix</keyword>
<keyword evidence="3" id="KW-0723">Serine/threonine-protein kinase</keyword>
<feature type="compositionally biased region" description="Basic and acidic residues" evidence="9">
    <location>
        <begin position="304"/>
        <end position="334"/>
    </location>
</feature>
<proteinExistence type="inferred from homology"/>
<evidence type="ECO:0000313" key="12">
    <source>
        <dbReference type="EMBL" id="MBA8889869.1"/>
    </source>
</evidence>
<keyword evidence="13" id="KW-1185">Reference proteome</keyword>
<dbReference type="SMART" id="SM00220">
    <property type="entry name" value="S_TKc"/>
    <property type="match status" value="1"/>
</dbReference>
<accession>A0A839F804</accession>
<dbReference type="AlphaFoldDB" id="A0A839F804"/>
<dbReference type="InterPro" id="IPR008271">
    <property type="entry name" value="Ser/Thr_kinase_AS"/>
</dbReference>
<reference evidence="12 13" key="1">
    <citation type="submission" date="2020-07" db="EMBL/GenBank/DDBJ databases">
        <title>Genomic Encyclopedia of Type Strains, Phase IV (KMG-V): Genome sequencing to study the core and pangenomes of soil and plant-associated prokaryotes.</title>
        <authorList>
            <person name="Whitman W."/>
        </authorList>
    </citation>
    <scope>NUCLEOTIDE SEQUENCE [LARGE SCALE GENOMIC DNA]</scope>
    <source>
        <strain evidence="12 13">RH2WT43</strain>
    </source>
</reference>
<keyword evidence="10" id="KW-0472">Membrane</keyword>
<evidence type="ECO:0000313" key="13">
    <source>
        <dbReference type="Proteomes" id="UP000550401"/>
    </source>
</evidence>
<evidence type="ECO:0000256" key="1">
    <source>
        <dbReference type="ARBA" id="ARBA00010886"/>
    </source>
</evidence>
<dbReference type="PANTHER" id="PTHR43671">
    <property type="entry name" value="SERINE/THREONINE-PROTEIN KINASE NEK"/>
    <property type="match status" value="1"/>
</dbReference>
<gene>
    <name evidence="12" type="ORF">FHW12_004116</name>
</gene>
<evidence type="ECO:0000256" key="5">
    <source>
        <dbReference type="ARBA" id="ARBA00022741"/>
    </source>
</evidence>
<keyword evidence="10" id="KW-0812">Transmembrane</keyword>
<organism evidence="12 13">
    <name type="scientific">Dokdonella fugitiva</name>
    <dbReference type="NCBI Taxonomy" id="328517"/>
    <lineage>
        <taxon>Bacteria</taxon>
        <taxon>Pseudomonadati</taxon>
        <taxon>Pseudomonadota</taxon>
        <taxon>Gammaproteobacteria</taxon>
        <taxon>Lysobacterales</taxon>
        <taxon>Rhodanobacteraceae</taxon>
        <taxon>Dokdonella</taxon>
    </lineage>
</organism>
<evidence type="ECO:0000256" key="8">
    <source>
        <dbReference type="PROSITE-ProRule" id="PRU10141"/>
    </source>
</evidence>
<feature type="region of interest" description="Disordered" evidence="9">
    <location>
        <begin position="272"/>
        <end position="334"/>
    </location>
</feature>
<evidence type="ECO:0000256" key="4">
    <source>
        <dbReference type="ARBA" id="ARBA00022679"/>
    </source>
</evidence>
<keyword evidence="5 8" id="KW-0547">Nucleotide-binding</keyword>
<dbReference type="SUPFAM" id="SSF56112">
    <property type="entry name" value="Protein kinase-like (PK-like)"/>
    <property type="match status" value="1"/>
</dbReference>
<comment type="caution">
    <text evidence="12">The sequence shown here is derived from an EMBL/GenBank/DDBJ whole genome shotgun (WGS) entry which is preliminary data.</text>
</comment>
<dbReference type="GO" id="GO:0004674">
    <property type="term" value="F:protein serine/threonine kinase activity"/>
    <property type="evidence" value="ECO:0007669"/>
    <property type="project" value="UniProtKB-KW"/>
</dbReference>
<dbReference type="SUPFAM" id="SSF48452">
    <property type="entry name" value="TPR-like"/>
    <property type="match status" value="1"/>
</dbReference>
<dbReference type="PROSITE" id="PS00108">
    <property type="entry name" value="PROTEIN_KINASE_ST"/>
    <property type="match status" value="1"/>
</dbReference>
<evidence type="ECO:0000256" key="7">
    <source>
        <dbReference type="ARBA" id="ARBA00022840"/>
    </source>
</evidence>
<dbReference type="Gene3D" id="3.30.200.20">
    <property type="entry name" value="Phosphorylase Kinase, domain 1"/>
    <property type="match status" value="1"/>
</dbReference>
<protein>
    <recommendedName>
        <fullName evidence="2">non-specific serine/threonine protein kinase</fullName>
        <ecNumber evidence="2">2.7.11.1</ecNumber>
    </recommendedName>
</protein>
<keyword evidence="7 8" id="KW-0067">ATP-binding</keyword>
<feature type="binding site" evidence="8">
    <location>
        <position position="36"/>
    </location>
    <ligand>
        <name>ATP</name>
        <dbReference type="ChEBI" id="CHEBI:30616"/>
    </ligand>
</feature>
<comment type="similarity">
    <text evidence="1">Belongs to the protein kinase superfamily. NEK Ser/Thr protein kinase family. NIMA subfamily.</text>
</comment>
<dbReference type="Pfam" id="PF00069">
    <property type="entry name" value="Pkinase"/>
    <property type="match status" value="1"/>
</dbReference>
<dbReference type="EC" id="2.7.11.1" evidence="2"/>
<dbReference type="PROSITE" id="PS00107">
    <property type="entry name" value="PROTEIN_KINASE_ATP"/>
    <property type="match status" value="1"/>
</dbReference>
<dbReference type="CDD" id="cd14014">
    <property type="entry name" value="STKc_PknB_like"/>
    <property type="match status" value="1"/>
</dbReference>
<sequence>MIEISGYRILRQLGRGGMATVYLATQESVERDVALKVMSPALLVDPNFGERFLREARIAAKLHHRHVVGVHDVGHAGDCHYIAMEYLAGGAVLAKDGSTRDAAFALRVAREIAGALNYAHEKGFVHRDVKPDNILLRDDGSAVLTDFGIARAFDSSLRMTKTGAIVGTPHYMSPEQARGRTIDGRADLYSLGIVLYEMLVGRVPYHADDSLAVGIKHITEPVPQLPRSLESLQPLLDRLLAKEPEDRYQTGTGVAAAIAEFERRVPAAASFHAERSAAGEDGALPSMRPYSDTPAMPMPAMAADAHERGERNERNERAERSERSERNERVERNEPAIGRIDQIVAALDAEPMRADRDAPAARAARLPRRRRGVGALVVLALLVAGGLAAWHWQDALRRLLPRTEFNDTLTRAQRALDAGRLTGNQGDSARELFLAARAQDPDNDTARRGLDTVGRKLLEQGEAALARGDVAAAQASLDAARDLLGGGAGVDRLAQALKERDAKGDETAQALEGAAAALDAGRLLGADGAAGLYQRVLDGDPGNALAQAGLRKVADALAAQARAALAAKDPATAAARSAEISRVLPSWPGLPQLNGDLAQARDAARIALEATLDRADAQVRAGDLAGGDGSALELYRAVLKEDPASARAKQGLRNVAQAFIVQANAAIDDDNAGEAGRLLDEATRLAPDSADLRAARVNLRELRERLDIAAQRVPITPAQSAQVQRLLGDATRAAAAGNLILPPGDSAYDKYRAALAIDRDNRDAQAGLARLPIHAKELFAQALSDGAPQRARAQLDAVRQIAPEDAAIAGMSEKLANAFIDQADARIGEGRRAEATRALDAARELSPANPRIAPLDARLRAMDTRG</sequence>
<keyword evidence="4" id="KW-0808">Transferase</keyword>
<evidence type="ECO:0000256" key="3">
    <source>
        <dbReference type="ARBA" id="ARBA00022527"/>
    </source>
</evidence>
<evidence type="ECO:0000256" key="10">
    <source>
        <dbReference type="SAM" id="Phobius"/>
    </source>
</evidence>